<protein>
    <recommendedName>
        <fullName evidence="3">Integrase zinc-binding domain-containing protein</fullName>
    </recommendedName>
</protein>
<accession>A0A8B6CIG5</accession>
<evidence type="ECO:0008006" key="3">
    <source>
        <dbReference type="Google" id="ProtNLM"/>
    </source>
</evidence>
<dbReference type="Proteomes" id="UP000596742">
    <property type="component" value="Unassembled WGS sequence"/>
</dbReference>
<organism evidence="1 2">
    <name type="scientific">Mytilus galloprovincialis</name>
    <name type="common">Mediterranean mussel</name>
    <dbReference type="NCBI Taxonomy" id="29158"/>
    <lineage>
        <taxon>Eukaryota</taxon>
        <taxon>Metazoa</taxon>
        <taxon>Spiralia</taxon>
        <taxon>Lophotrochozoa</taxon>
        <taxon>Mollusca</taxon>
        <taxon>Bivalvia</taxon>
        <taxon>Autobranchia</taxon>
        <taxon>Pteriomorphia</taxon>
        <taxon>Mytilida</taxon>
        <taxon>Mytiloidea</taxon>
        <taxon>Mytilidae</taxon>
        <taxon>Mytilinae</taxon>
        <taxon>Mytilus</taxon>
    </lineage>
</organism>
<keyword evidence="2" id="KW-1185">Reference proteome</keyword>
<sequence length="124" mass="13961">MLRLGGRISRADIDYKLKHPLIVPGNNHIVILLIRHYHSEVKHQGRHFTAGSLRDAGFWIVGEKRLISSLLHKCVICRKLPGKQEQQLMSDLPVDRLCSSPPFSSVGIDTFGPWSIVTRKTRGG</sequence>
<name>A0A8B6CIG5_MYTGA</name>
<dbReference type="AlphaFoldDB" id="A0A8B6CIG5"/>
<gene>
    <name evidence="1" type="ORF">MGAL_10B008440</name>
</gene>
<reference evidence="1" key="1">
    <citation type="submission" date="2018-11" db="EMBL/GenBank/DDBJ databases">
        <authorList>
            <person name="Alioto T."/>
            <person name="Alioto T."/>
        </authorList>
    </citation>
    <scope>NUCLEOTIDE SEQUENCE</scope>
</reference>
<evidence type="ECO:0000313" key="2">
    <source>
        <dbReference type="Proteomes" id="UP000596742"/>
    </source>
</evidence>
<comment type="caution">
    <text evidence="1">The sequence shown here is derived from an EMBL/GenBank/DDBJ whole genome shotgun (WGS) entry which is preliminary data.</text>
</comment>
<dbReference type="PANTHER" id="PTHR47331">
    <property type="entry name" value="PHD-TYPE DOMAIN-CONTAINING PROTEIN"/>
    <property type="match status" value="1"/>
</dbReference>
<dbReference type="EMBL" id="UYJE01001790">
    <property type="protein sequence ID" value="VDI05251.1"/>
    <property type="molecule type" value="Genomic_DNA"/>
</dbReference>
<proteinExistence type="predicted"/>
<evidence type="ECO:0000313" key="1">
    <source>
        <dbReference type="EMBL" id="VDI05251.1"/>
    </source>
</evidence>
<dbReference type="PANTHER" id="PTHR47331:SF6">
    <property type="entry name" value="DOUBLECORTIN DOMAIN-CONTAINING PROTEIN"/>
    <property type="match status" value="1"/>
</dbReference>
<dbReference type="OrthoDB" id="10057678at2759"/>